<accession>A0A7K1SUN1</accession>
<dbReference type="AlphaFoldDB" id="A0A7K1SUN1"/>
<keyword evidence="3" id="KW-1185">Reference proteome</keyword>
<gene>
    <name evidence="2" type="ORF">GO621_05815</name>
</gene>
<feature type="domain" description="DUF4397" evidence="1">
    <location>
        <begin position="40"/>
        <end position="147"/>
    </location>
</feature>
<protein>
    <submittedName>
        <fullName evidence="2">DUF4397 domain-containing protein</fullName>
    </submittedName>
</protein>
<dbReference type="Proteomes" id="UP000462014">
    <property type="component" value="Unassembled WGS sequence"/>
</dbReference>
<evidence type="ECO:0000313" key="2">
    <source>
        <dbReference type="EMBL" id="MVN21049.1"/>
    </source>
</evidence>
<dbReference type="Pfam" id="PF14344">
    <property type="entry name" value="DUF4397"/>
    <property type="match status" value="1"/>
</dbReference>
<name>A0A7K1SUN1_9SPHI</name>
<reference evidence="2 3" key="1">
    <citation type="submission" date="2019-12" db="EMBL/GenBank/DDBJ databases">
        <title>Mucilaginibacter sp. HMF7410 genome sequencing and assembly.</title>
        <authorList>
            <person name="Kang H."/>
            <person name="Cha I."/>
            <person name="Kim H."/>
            <person name="Joh K."/>
        </authorList>
    </citation>
    <scope>NUCLEOTIDE SEQUENCE [LARGE SCALE GENOMIC DNA]</scope>
    <source>
        <strain evidence="2 3">HMF7410</strain>
    </source>
</reference>
<comment type="caution">
    <text evidence="2">The sequence shown here is derived from an EMBL/GenBank/DDBJ whole genome shotgun (WGS) entry which is preliminary data.</text>
</comment>
<evidence type="ECO:0000259" key="1">
    <source>
        <dbReference type="Pfam" id="PF14344"/>
    </source>
</evidence>
<dbReference type="RefSeq" id="WP_157565070.1">
    <property type="nucleotide sequence ID" value="NZ_WPIK01000004.1"/>
</dbReference>
<proteinExistence type="predicted"/>
<evidence type="ECO:0000313" key="3">
    <source>
        <dbReference type="Proteomes" id="UP000462014"/>
    </source>
</evidence>
<sequence>MEANYQFYKLSGLSVIVIIMLLFSSCKDNAATDTSLGNSHLLLVNSAASSFAINLYWTGNKLNPVPLFYGSTTGYKNLTSGVRDVQIKANSNGALLTTNTVHLVRDSSYTFFVYETNNTTTTVITEDDLSIPSFGNAKVRFTNLSAGLSSADLVISNGPVIASSVSFGTIGSYTELKAGTYNFALVVHGSNSVLLNIPNVRMDNGKTYTIWSGGKVNGTGSTALSVQTFIQ</sequence>
<dbReference type="EMBL" id="WPIK01000004">
    <property type="protein sequence ID" value="MVN21049.1"/>
    <property type="molecule type" value="Genomic_DNA"/>
</dbReference>
<organism evidence="2 3">
    <name type="scientific">Mucilaginibacter arboris</name>
    <dbReference type="NCBI Taxonomy" id="2682090"/>
    <lineage>
        <taxon>Bacteria</taxon>
        <taxon>Pseudomonadati</taxon>
        <taxon>Bacteroidota</taxon>
        <taxon>Sphingobacteriia</taxon>
        <taxon>Sphingobacteriales</taxon>
        <taxon>Sphingobacteriaceae</taxon>
        <taxon>Mucilaginibacter</taxon>
    </lineage>
</organism>
<dbReference type="InterPro" id="IPR025510">
    <property type="entry name" value="DUF4397"/>
</dbReference>